<sequence length="73" mass="8294">MSANDEEEARIWLSLMKFAGKHLAKHQLSKMGRNEDISGRLSAVPEEEERAGLGKIGYYLKKTFSKVKQGRNE</sequence>
<accession>A0A8D8EPN3</accession>
<proteinExistence type="evidence at transcript level"/>
<dbReference type="PROSITE" id="PS50003">
    <property type="entry name" value="PH_DOMAIN"/>
    <property type="match status" value="1"/>
</dbReference>
<name>A0A8D8EPN3_9ARAC</name>
<organism evidence="2">
    <name type="scientific">Lycosa hispanica</name>
    <dbReference type="NCBI Taxonomy" id="1296364"/>
    <lineage>
        <taxon>Eukaryota</taxon>
        <taxon>Metazoa</taxon>
        <taxon>Ecdysozoa</taxon>
        <taxon>Arthropoda</taxon>
        <taxon>Chelicerata</taxon>
        <taxon>Arachnida</taxon>
        <taxon>Araneae</taxon>
        <taxon>Araneomorphae</taxon>
        <taxon>Entelegynae</taxon>
        <taxon>Lycosoidea</taxon>
        <taxon>Lycosidae</taxon>
        <taxon>Lycosa</taxon>
    </lineage>
</organism>
<evidence type="ECO:0000313" key="2">
    <source>
        <dbReference type="EMBL" id="CAG6442958.1"/>
    </source>
</evidence>
<dbReference type="AlphaFoldDB" id="A0A8D8EPN3"/>
<evidence type="ECO:0000259" key="1">
    <source>
        <dbReference type="PROSITE" id="PS50003"/>
    </source>
</evidence>
<dbReference type="InterPro" id="IPR001849">
    <property type="entry name" value="PH_domain"/>
</dbReference>
<dbReference type="EMBL" id="OU065808">
    <property type="protein sequence ID" value="CAG6442958.1"/>
    <property type="molecule type" value="mRNA"/>
</dbReference>
<protein>
    <submittedName>
        <fullName evidence="2">Lycosin 9i 3k</fullName>
    </submittedName>
</protein>
<feature type="domain" description="PH" evidence="1">
    <location>
        <begin position="1"/>
        <end position="21"/>
    </location>
</feature>
<reference evidence="2" key="1">
    <citation type="submission" date="2021-05" db="EMBL/GenBank/DDBJ databases">
        <authorList>
            <person name="Kuhn-Nentwig L."/>
        </authorList>
    </citation>
    <scope>NUCLEOTIDE SEQUENCE</scope>
    <source>
        <tissue evidence="2">Venom gland</tissue>
    </source>
</reference>